<name>A0A117M1C6_9BACT</name>
<dbReference type="Pfam" id="PF20583">
    <property type="entry name" value="DUF6786"/>
    <property type="match status" value="1"/>
</dbReference>
<evidence type="ECO:0008006" key="3">
    <source>
        <dbReference type="Google" id="ProtNLM"/>
    </source>
</evidence>
<dbReference type="EMBL" id="LGGN01000002">
    <property type="protein sequence ID" value="KUK78804.1"/>
    <property type="molecule type" value="Genomic_DNA"/>
</dbReference>
<dbReference type="AlphaFoldDB" id="A0A117M1C6"/>
<dbReference type="Proteomes" id="UP000053860">
    <property type="component" value="Unassembled WGS sequence"/>
</dbReference>
<proteinExistence type="predicted"/>
<evidence type="ECO:0000313" key="1">
    <source>
        <dbReference type="EMBL" id="KUK78804.1"/>
    </source>
</evidence>
<accession>A0A117M1C6</accession>
<protein>
    <recommendedName>
        <fullName evidence="3">Lipoprotein</fullName>
    </recommendedName>
</protein>
<sequence>MKKRNQFKGVVAAVLIGGLFSLSCTGNAKKSESMEMNDEKGTFGYDLNYLSEKDSLILLKSEDEKAQVILSAKYQAKVFTSTANGLEGNSHGFVNYKFFDAGIVDEHMNGFGGENRFWLGPEGGQYSVFFAPGTEQVYDNWHTPKPIDIEAWELTDATSTQAAFSKEMEVKNYRGTELKIKAERQINLLSREASSRELGLTLPVEMKMVAYSTENRITNQNDFEWTPETGTVCIWMLDMFIPSDSAVTVIPYQTGSEKDLGRVVTSDYFGEIPADRLVDENGVLFFKTDGKSRGKLGMNARRTKGIAANYDPIGGRLTVMTFTTQPEATYLNQEWNPEKDPLKGDALNAYNDGPLEDGSIMGPFLELESCSPAAFLKPGESLSHQHNVYHFVGDEASLSPISEKLLGVSLEKVKNIFNRKADN</sequence>
<gene>
    <name evidence="1" type="ORF">XD92_0025</name>
</gene>
<organism evidence="1 2">
    <name type="scientific">Proteiniphilum acetatigenes</name>
    <dbReference type="NCBI Taxonomy" id="294710"/>
    <lineage>
        <taxon>Bacteria</taxon>
        <taxon>Pseudomonadati</taxon>
        <taxon>Bacteroidota</taxon>
        <taxon>Bacteroidia</taxon>
        <taxon>Bacteroidales</taxon>
        <taxon>Dysgonomonadaceae</taxon>
        <taxon>Proteiniphilum</taxon>
    </lineage>
</organism>
<evidence type="ECO:0000313" key="2">
    <source>
        <dbReference type="Proteomes" id="UP000053860"/>
    </source>
</evidence>
<reference evidence="2" key="1">
    <citation type="journal article" date="2015" name="MBio">
        <title>Genome-Resolved Metagenomic Analysis Reveals Roles for Candidate Phyla and Other Microbial Community Members in Biogeochemical Transformations in Oil Reservoirs.</title>
        <authorList>
            <person name="Hu P."/>
            <person name="Tom L."/>
            <person name="Singh A."/>
            <person name="Thomas B.C."/>
            <person name="Baker B.J."/>
            <person name="Piceno Y.M."/>
            <person name="Andersen G.L."/>
            <person name="Banfield J.F."/>
        </authorList>
    </citation>
    <scope>NUCLEOTIDE SEQUENCE [LARGE SCALE GENOMIC DNA]</scope>
</reference>
<dbReference type="InterPro" id="IPR046713">
    <property type="entry name" value="DUF6786"/>
</dbReference>
<dbReference type="PATRIC" id="fig|294710.3.peg.1000"/>
<dbReference type="PROSITE" id="PS51257">
    <property type="entry name" value="PROKAR_LIPOPROTEIN"/>
    <property type="match status" value="1"/>
</dbReference>
<comment type="caution">
    <text evidence="1">The sequence shown here is derived from an EMBL/GenBank/DDBJ whole genome shotgun (WGS) entry which is preliminary data.</text>
</comment>